<feature type="transmembrane region" description="Helical" evidence="7">
    <location>
        <begin position="50"/>
        <end position="73"/>
    </location>
</feature>
<reference evidence="9" key="1">
    <citation type="journal article" date="2019" name="Int. J. Syst. Evol. Microbiol.">
        <title>The Global Catalogue of Microorganisms (GCM) 10K type strain sequencing project: providing services to taxonomists for standard genome sequencing and annotation.</title>
        <authorList>
            <consortium name="The Broad Institute Genomics Platform"/>
            <consortium name="The Broad Institute Genome Sequencing Center for Infectious Disease"/>
            <person name="Wu L."/>
            <person name="Ma J."/>
        </authorList>
    </citation>
    <scope>NUCLEOTIDE SEQUENCE [LARGE SCALE GENOMIC DNA]</scope>
    <source>
        <strain evidence="9">JCM 18326</strain>
    </source>
</reference>
<comment type="similarity">
    <text evidence="2">Belongs to the UPF0410 family.</text>
</comment>
<evidence type="ECO:0000256" key="1">
    <source>
        <dbReference type="ARBA" id="ARBA00004651"/>
    </source>
</evidence>
<keyword evidence="9" id="KW-1185">Reference proteome</keyword>
<evidence type="ECO:0000256" key="5">
    <source>
        <dbReference type="ARBA" id="ARBA00022989"/>
    </source>
</evidence>
<evidence type="ECO:0000256" key="3">
    <source>
        <dbReference type="ARBA" id="ARBA00022475"/>
    </source>
</evidence>
<dbReference type="InterPro" id="IPR007341">
    <property type="entry name" value="Transgly_assoc"/>
</dbReference>
<evidence type="ECO:0000313" key="8">
    <source>
        <dbReference type="EMBL" id="GAA4843642.1"/>
    </source>
</evidence>
<dbReference type="Pfam" id="PF04226">
    <property type="entry name" value="Transgly_assoc"/>
    <property type="match status" value="1"/>
</dbReference>
<evidence type="ECO:0000256" key="4">
    <source>
        <dbReference type="ARBA" id="ARBA00022692"/>
    </source>
</evidence>
<organism evidence="8 9">
    <name type="scientific">Algivirga pacifica</name>
    <dbReference type="NCBI Taxonomy" id="1162670"/>
    <lineage>
        <taxon>Bacteria</taxon>
        <taxon>Pseudomonadati</taxon>
        <taxon>Bacteroidota</taxon>
        <taxon>Cytophagia</taxon>
        <taxon>Cytophagales</taxon>
        <taxon>Flammeovirgaceae</taxon>
        <taxon>Algivirga</taxon>
    </lineage>
</organism>
<dbReference type="PANTHER" id="PTHR33884:SF3">
    <property type="entry name" value="UPF0410 PROTEIN YMGE"/>
    <property type="match status" value="1"/>
</dbReference>
<keyword evidence="5 7" id="KW-1133">Transmembrane helix</keyword>
<gene>
    <name evidence="8" type="ORF">GCM10023331_30780</name>
</gene>
<comment type="caution">
    <text evidence="8">The sequence shown here is derived from an EMBL/GenBank/DDBJ whole genome shotgun (WGS) entry which is preliminary data.</text>
</comment>
<keyword evidence="6 7" id="KW-0472">Membrane</keyword>
<evidence type="ECO:0000256" key="6">
    <source>
        <dbReference type="ARBA" id="ARBA00023136"/>
    </source>
</evidence>
<dbReference type="Proteomes" id="UP001500298">
    <property type="component" value="Unassembled WGS sequence"/>
</dbReference>
<dbReference type="EMBL" id="BAABJX010000048">
    <property type="protein sequence ID" value="GAA4843642.1"/>
    <property type="molecule type" value="Genomic_DNA"/>
</dbReference>
<protein>
    <submittedName>
        <fullName evidence="8">GlsB/YeaQ/YmgE family stress response membrane protein</fullName>
    </submittedName>
</protein>
<feature type="transmembrane region" description="Helical" evidence="7">
    <location>
        <begin position="79"/>
        <end position="98"/>
    </location>
</feature>
<proteinExistence type="inferred from homology"/>
<keyword evidence="3" id="KW-1003">Cell membrane</keyword>
<dbReference type="PANTHER" id="PTHR33884">
    <property type="entry name" value="UPF0410 PROTEIN YMGE"/>
    <property type="match status" value="1"/>
</dbReference>
<evidence type="ECO:0000256" key="7">
    <source>
        <dbReference type="SAM" id="Phobius"/>
    </source>
</evidence>
<name>A0ABP9DIS5_9BACT</name>
<accession>A0ABP9DIS5</accession>
<evidence type="ECO:0000313" key="9">
    <source>
        <dbReference type="Proteomes" id="UP001500298"/>
    </source>
</evidence>
<sequence>MELKLNNICCICESSHLKQLIMGILAWIVFGLIAGALAKWIMPGNDPGGIIVTIIIGIVGAVIGGFIGTALGFGDISGFNIKSLLIAIGGALVLLFGYRMLKR</sequence>
<feature type="transmembrane region" description="Helical" evidence="7">
    <location>
        <begin position="20"/>
        <end position="38"/>
    </location>
</feature>
<evidence type="ECO:0000256" key="2">
    <source>
        <dbReference type="ARBA" id="ARBA00011006"/>
    </source>
</evidence>
<keyword evidence="4 7" id="KW-0812">Transmembrane</keyword>
<comment type="subcellular location">
    <subcellularLocation>
        <location evidence="1">Cell membrane</location>
        <topology evidence="1">Multi-pass membrane protein</topology>
    </subcellularLocation>
</comment>